<dbReference type="STRING" id="407821.A0A087SV23"/>
<comment type="similarity">
    <text evidence="1">Belongs to the sulfotransferase 1 family.</text>
</comment>
<dbReference type="Proteomes" id="UP000054359">
    <property type="component" value="Unassembled WGS sequence"/>
</dbReference>
<evidence type="ECO:0000259" key="3">
    <source>
        <dbReference type="Pfam" id="PF00685"/>
    </source>
</evidence>
<dbReference type="PANTHER" id="PTHR11783">
    <property type="entry name" value="SULFOTRANSFERASE SULT"/>
    <property type="match status" value="1"/>
</dbReference>
<protein>
    <submittedName>
        <fullName evidence="4">Sulfotransferase family cytosolic 1B member 1</fullName>
    </submittedName>
</protein>
<dbReference type="OMA" id="ACMLKET"/>
<keyword evidence="2 4" id="KW-0808">Transferase</keyword>
<dbReference type="InterPro" id="IPR000863">
    <property type="entry name" value="Sulfotransferase_dom"/>
</dbReference>
<organism evidence="4 5">
    <name type="scientific">Stegodyphus mimosarum</name>
    <name type="common">African social velvet spider</name>
    <dbReference type="NCBI Taxonomy" id="407821"/>
    <lineage>
        <taxon>Eukaryota</taxon>
        <taxon>Metazoa</taxon>
        <taxon>Ecdysozoa</taxon>
        <taxon>Arthropoda</taxon>
        <taxon>Chelicerata</taxon>
        <taxon>Arachnida</taxon>
        <taxon>Araneae</taxon>
        <taxon>Araneomorphae</taxon>
        <taxon>Entelegynae</taxon>
        <taxon>Eresoidea</taxon>
        <taxon>Eresidae</taxon>
        <taxon>Stegodyphus</taxon>
    </lineage>
</organism>
<dbReference type="Gene3D" id="3.40.50.300">
    <property type="entry name" value="P-loop containing nucleotide triphosphate hydrolases"/>
    <property type="match status" value="1"/>
</dbReference>
<name>A0A087SV23_STEMI</name>
<evidence type="ECO:0000256" key="1">
    <source>
        <dbReference type="ARBA" id="ARBA00005771"/>
    </source>
</evidence>
<evidence type="ECO:0000256" key="2">
    <source>
        <dbReference type="ARBA" id="ARBA00022679"/>
    </source>
</evidence>
<evidence type="ECO:0000313" key="4">
    <source>
        <dbReference type="EMBL" id="KFM56712.1"/>
    </source>
</evidence>
<evidence type="ECO:0000313" key="5">
    <source>
        <dbReference type="Proteomes" id="UP000054359"/>
    </source>
</evidence>
<dbReference type="OrthoDB" id="205623at2759"/>
<dbReference type="InterPro" id="IPR027417">
    <property type="entry name" value="P-loop_NTPase"/>
</dbReference>
<gene>
    <name evidence="4" type="ORF">X975_25832</name>
</gene>
<dbReference type="SUPFAM" id="SSF52540">
    <property type="entry name" value="P-loop containing nucleoside triphosphate hydrolases"/>
    <property type="match status" value="1"/>
</dbReference>
<proteinExistence type="inferred from homology"/>
<dbReference type="EMBL" id="KK112089">
    <property type="protein sequence ID" value="KFM56712.1"/>
    <property type="molecule type" value="Genomic_DNA"/>
</dbReference>
<accession>A0A087SV23</accession>
<reference evidence="4 5" key="1">
    <citation type="submission" date="2013-11" db="EMBL/GenBank/DDBJ databases">
        <title>Genome sequencing of Stegodyphus mimosarum.</title>
        <authorList>
            <person name="Bechsgaard J."/>
        </authorList>
    </citation>
    <scope>NUCLEOTIDE SEQUENCE [LARGE SCALE GENOMIC DNA]</scope>
</reference>
<dbReference type="GO" id="GO:0008146">
    <property type="term" value="F:sulfotransferase activity"/>
    <property type="evidence" value="ECO:0007669"/>
    <property type="project" value="InterPro"/>
</dbReference>
<sequence>MAYDLRFETLPKDPKLEESFDVFICNGFSLPSFAIKFLQEEATSYEAREDDIYVVSYPKTGTTWLQEIVFIIHSNLDFNTAKTTDLHQRFPYIEHARTNYNYVKNMESPRLLKTHLPFSLLPPDVHSKKCKMIYITRNPRDVAVSYYHFACMLKETRYKGTFKQFFERFLANRSTYSPFLQHNLEFWKHRNDENVLFLFYEDLQKDLPNNLKKISDFLGKSLTPEEIKAVVDHCSFKNMAKSESVGLSDEDVIDGHGSKFFRKGKVGDWKNYFDEEMISKLDQQVEHVLSGSGLEYTYDI</sequence>
<dbReference type="Pfam" id="PF00685">
    <property type="entry name" value="Sulfotransfer_1"/>
    <property type="match status" value="1"/>
</dbReference>
<feature type="domain" description="Sulfotransferase" evidence="3">
    <location>
        <begin position="50"/>
        <end position="292"/>
    </location>
</feature>
<dbReference type="AlphaFoldDB" id="A0A087SV23"/>
<keyword evidence="5" id="KW-1185">Reference proteome</keyword>
<feature type="non-terminal residue" evidence="4">
    <location>
        <position position="300"/>
    </location>
</feature>